<organism evidence="1 2">
    <name type="scientific">Clostridium sporogenes</name>
    <dbReference type="NCBI Taxonomy" id="1509"/>
    <lineage>
        <taxon>Bacteria</taxon>
        <taxon>Bacillati</taxon>
        <taxon>Bacillota</taxon>
        <taxon>Clostridia</taxon>
        <taxon>Eubacteriales</taxon>
        <taxon>Clostridiaceae</taxon>
        <taxon>Clostridium</taxon>
    </lineage>
</organism>
<gene>
    <name evidence="1" type="ORF">NPD5_268</name>
</gene>
<dbReference type="Proteomes" id="UP000182204">
    <property type="component" value="Chromosome"/>
</dbReference>
<accession>A0A1J1CZY3</accession>
<protein>
    <submittedName>
        <fullName evidence="1">Uncharacterized protein</fullName>
    </submittedName>
</protein>
<dbReference type="AlphaFoldDB" id="A0A1J1CZY3"/>
<dbReference type="RefSeq" id="WP_045896266.1">
    <property type="nucleotide sequence ID" value="NZ_CP013242.1"/>
</dbReference>
<evidence type="ECO:0000313" key="2">
    <source>
        <dbReference type="Proteomes" id="UP000182204"/>
    </source>
</evidence>
<reference evidence="1 2" key="1">
    <citation type="submission" date="2015-11" db="EMBL/GenBank/DDBJ databases">
        <authorList>
            <person name="Hill K.K."/>
            <person name="Shirey T.B."/>
            <person name="Raphael B."/>
            <person name="Daligault H.E."/>
            <person name="Davenport K.W."/>
            <person name="Bruce D.C."/>
            <person name="Foley B.T."/>
            <person name="Johnson S.L."/>
        </authorList>
    </citation>
    <scope>NUCLEOTIDE SEQUENCE [LARGE SCALE GENOMIC DNA]</scope>
    <source>
        <strain evidence="1 2">CDC_1632</strain>
    </source>
</reference>
<evidence type="ECO:0000313" key="1">
    <source>
        <dbReference type="EMBL" id="APH16348.1"/>
    </source>
</evidence>
<dbReference type="EMBL" id="CP013243">
    <property type="protein sequence ID" value="APH16348.1"/>
    <property type="molecule type" value="Genomic_DNA"/>
</dbReference>
<name>A0A1J1CZY3_CLOSG</name>
<sequence length="81" mass="9568">MKIKINSTLDVKIDKEEFLNHECLKNKDVKSIIETIAYGDFKELDEYVLNEIILENKNKMIEYFRMSIAEEIGRELVAKND</sequence>
<proteinExistence type="predicted"/>